<feature type="signal peptide" evidence="4">
    <location>
        <begin position="1"/>
        <end position="22"/>
    </location>
</feature>
<dbReference type="PANTHER" id="PTHR47637:SF1">
    <property type="entry name" value="CHAPERONE SURA"/>
    <property type="match status" value="1"/>
</dbReference>
<dbReference type="AlphaFoldDB" id="A0A1M7ZFP9"/>
<dbReference type="InterPro" id="IPR050280">
    <property type="entry name" value="OMP_Chaperone_SurA"/>
</dbReference>
<evidence type="ECO:0000256" key="2">
    <source>
        <dbReference type="PROSITE-ProRule" id="PRU00278"/>
    </source>
</evidence>
<dbReference type="Pfam" id="PF00639">
    <property type="entry name" value="Rotamase"/>
    <property type="match status" value="2"/>
</dbReference>
<keyword evidence="7" id="KW-1185">Reference proteome</keyword>
<dbReference type="InterPro" id="IPR023058">
    <property type="entry name" value="PPIase_PpiC_CS"/>
</dbReference>
<dbReference type="PROSITE" id="PS50198">
    <property type="entry name" value="PPIC_PPIASE_2"/>
    <property type="match status" value="2"/>
</dbReference>
<dbReference type="PANTHER" id="PTHR47637">
    <property type="entry name" value="CHAPERONE SURA"/>
    <property type="match status" value="1"/>
</dbReference>
<evidence type="ECO:0000256" key="3">
    <source>
        <dbReference type="SAM" id="Coils"/>
    </source>
</evidence>
<keyword evidence="3" id="KW-0175">Coiled coil</keyword>
<dbReference type="RefSeq" id="WP_073572852.1">
    <property type="nucleotide sequence ID" value="NZ_FRXN01000004.1"/>
</dbReference>
<dbReference type="Proteomes" id="UP000184609">
    <property type="component" value="Unassembled WGS sequence"/>
</dbReference>
<dbReference type="PROSITE" id="PS01096">
    <property type="entry name" value="PPIC_PPIASE_1"/>
    <property type="match status" value="1"/>
</dbReference>
<keyword evidence="2" id="KW-0413">Isomerase</keyword>
<feature type="domain" description="PpiC" evidence="5">
    <location>
        <begin position="283"/>
        <end position="380"/>
    </location>
</feature>
<dbReference type="Gene3D" id="3.10.50.40">
    <property type="match status" value="2"/>
</dbReference>
<feature type="chain" id="PRO_5012387553" evidence="4">
    <location>
        <begin position="23"/>
        <end position="454"/>
    </location>
</feature>
<dbReference type="GO" id="GO:0003755">
    <property type="term" value="F:peptidyl-prolyl cis-trans isomerase activity"/>
    <property type="evidence" value="ECO:0007669"/>
    <property type="project" value="UniProtKB-KW"/>
</dbReference>
<dbReference type="Gene3D" id="1.10.4030.10">
    <property type="entry name" value="Porin chaperone SurA, peptide-binding domain"/>
    <property type="match status" value="1"/>
</dbReference>
<feature type="coiled-coil region" evidence="3">
    <location>
        <begin position="121"/>
        <end position="148"/>
    </location>
</feature>
<feature type="domain" description="PpiC" evidence="5">
    <location>
        <begin position="179"/>
        <end position="280"/>
    </location>
</feature>
<accession>A0A1M7ZFP9</accession>
<keyword evidence="2" id="KW-0697">Rotamase</keyword>
<dbReference type="OrthoDB" id="14196at2"/>
<organism evidence="6 7">
    <name type="scientific">Algoriphagus zhangzhouensis</name>
    <dbReference type="NCBI Taxonomy" id="1073327"/>
    <lineage>
        <taxon>Bacteria</taxon>
        <taxon>Pseudomonadati</taxon>
        <taxon>Bacteroidota</taxon>
        <taxon>Cytophagia</taxon>
        <taxon>Cytophagales</taxon>
        <taxon>Cyclobacteriaceae</taxon>
        <taxon>Algoriphagus</taxon>
    </lineage>
</organism>
<dbReference type="EMBL" id="FRXN01000004">
    <property type="protein sequence ID" value="SHO63731.1"/>
    <property type="molecule type" value="Genomic_DNA"/>
</dbReference>
<gene>
    <name evidence="6" type="ORF">SAMN04488108_2893</name>
</gene>
<dbReference type="InterPro" id="IPR000297">
    <property type="entry name" value="PPIase_PpiC"/>
</dbReference>
<dbReference type="SUPFAM" id="SSF54534">
    <property type="entry name" value="FKBP-like"/>
    <property type="match status" value="2"/>
</dbReference>
<sequence>MNKLNLLAAAFLSLLVFHQSNAQENPVSGQVLDKIVAKVDNNILLESDVQQTFLEAIAQTQQGMTPPTRCEIFETLIINKLMVAKAEIDSVIVTDPEVMLQTENRFNMVLQQFGGNEDMILQMYGKTADQLKAEMEDLIREQMVVERMRGKITEGLTVSPAEVKSFFESIPTDSLPFFSAEVTVGQIVRKPEVNAQTKEQIYNQLKQFKADIEAGKADFAELATQYSEDPGSAANGGDLGFSARGQMVPEYEGAALGLRQGEISDPVESQFGFHMIQLLEIKNNTYNTRHILIIPKANEDDILKTERYLDSLKNEIQAGTIEFAKAAKEYSDDRNTSDNGGFFTDPGTSSNRLTLRTLEDPVLYFTLDSMEVGTISKPMRFEDPREGTKVRILFYKAKYPAHRANMSDDYEKMKAATLRRKEDDILSTWFVTAKEDVFIDIDPSYDRCNALQEK</sequence>
<protein>
    <submittedName>
        <fullName evidence="6">Periplasmic chaperone for outer membrane proteins SurA</fullName>
    </submittedName>
</protein>
<dbReference type="InterPro" id="IPR046357">
    <property type="entry name" value="PPIase_dom_sf"/>
</dbReference>
<dbReference type="InterPro" id="IPR027304">
    <property type="entry name" value="Trigger_fact/SurA_dom_sf"/>
</dbReference>
<reference evidence="7" key="1">
    <citation type="submission" date="2016-12" db="EMBL/GenBank/DDBJ databases">
        <authorList>
            <person name="Varghese N."/>
            <person name="Submissions S."/>
        </authorList>
    </citation>
    <scope>NUCLEOTIDE SEQUENCE [LARGE SCALE GENOMIC DNA]</scope>
    <source>
        <strain evidence="7">DSM 25035</strain>
    </source>
</reference>
<evidence type="ECO:0000313" key="7">
    <source>
        <dbReference type="Proteomes" id="UP000184609"/>
    </source>
</evidence>
<name>A0A1M7ZFP9_9BACT</name>
<evidence type="ECO:0000256" key="4">
    <source>
        <dbReference type="SAM" id="SignalP"/>
    </source>
</evidence>
<evidence type="ECO:0000313" key="6">
    <source>
        <dbReference type="EMBL" id="SHO63731.1"/>
    </source>
</evidence>
<keyword evidence="1 4" id="KW-0732">Signal</keyword>
<proteinExistence type="predicted"/>
<dbReference type="STRING" id="1073327.SAMN04488108_2893"/>
<evidence type="ECO:0000256" key="1">
    <source>
        <dbReference type="ARBA" id="ARBA00022729"/>
    </source>
</evidence>
<dbReference type="SUPFAM" id="SSF109998">
    <property type="entry name" value="Triger factor/SurA peptide-binding domain-like"/>
    <property type="match status" value="1"/>
</dbReference>
<evidence type="ECO:0000259" key="5">
    <source>
        <dbReference type="PROSITE" id="PS50198"/>
    </source>
</evidence>